<dbReference type="OrthoDB" id="2691478at2759"/>
<evidence type="ECO:0000313" key="3">
    <source>
        <dbReference type="EMBL" id="KZT64501.1"/>
    </source>
</evidence>
<name>A0A165LJL2_9APHY</name>
<organism evidence="3 4">
    <name type="scientific">Daedalea quercina L-15889</name>
    <dbReference type="NCBI Taxonomy" id="1314783"/>
    <lineage>
        <taxon>Eukaryota</taxon>
        <taxon>Fungi</taxon>
        <taxon>Dikarya</taxon>
        <taxon>Basidiomycota</taxon>
        <taxon>Agaricomycotina</taxon>
        <taxon>Agaricomycetes</taxon>
        <taxon>Polyporales</taxon>
        <taxon>Fomitopsis</taxon>
    </lineage>
</organism>
<accession>A0A165LJL2</accession>
<dbReference type="PANTHER" id="PTHR23403:SF1">
    <property type="entry name" value="TREHALASE"/>
    <property type="match status" value="1"/>
</dbReference>
<dbReference type="PANTHER" id="PTHR23403">
    <property type="entry name" value="TREHALASE"/>
    <property type="match status" value="1"/>
</dbReference>
<feature type="chain" id="PRO_5007861701" description="Alpha,alpha-trehalose glucohydrolase" evidence="2">
    <location>
        <begin position="18"/>
        <end position="207"/>
    </location>
</feature>
<dbReference type="Gene3D" id="1.50.10.10">
    <property type="match status" value="1"/>
</dbReference>
<sequence length="207" mass="21983">MLVYVAWRLVLLQAVGAVPQFISSSATPASSVVSSASSDTATSISTVVASASAAASAIPSSEPLPPVQPWCISEIFCVCVLLQDVNLAEVYSDPKMVVDKPMSKSSQQVLAGFSVLQHGSSVASIMEGDIVSFEDDDFTGEGQELVVVALTDFNDSPMFLQNVMDLLIQAWAQIGSGYWADLIWETNTSATCPIYPDDGDCEGTFIR</sequence>
<keyword evidence="3" id="KW-0378">Hydrolase</keyword>
<evidence type="ECO:0000313" key="4">
    <source>
        <dbReference type="Proteomes" id="UP000076727"/>
    </source>
</evidence>
<feature type="signal peptide" evidence="2">
    <location>
        <begin position="1"/>
        <end position="17"/>
    </location>
</feature>
<dbReference type="InterPro" id="IPR012341">
    <property type="entry name" value="6hp_glycosidase-like_sf"/>
</dbReference>
<keyword evidence="4" id="KW-1185">Reference proteome</keyword>
<proteinExistence type="predicted"/>
<keyword evidence="2" id="KW-0732">Signal</keyword>
<dbReference type="EMBL" id="KV429126">
    <property type="protein sequence ID" value="KZT64501.1"/>
    <property type="molecule type" value="Genomic_DNA"/>
</dbReference>
<dbReference type="InterPro" id="IPR001661">
    <property type="entry name" value="Glyco_hydro_37"/>
</dbReference>
<evidence type="ECO:0000256" key="2">
    <source>
        <dbReference type="SAM" id="SignalP"/>
    </source>
</evidence>
<protein>
    <recommendedName>
        <fullName evidence="1">Alpha,alpha-trehalose glucohydrolase</fullName>
    </recommendedName>
</protein>
<gene>
    <name evidence="3" type="ORF">DAEQUDRAFT_769624</name>
</gene>
<dbReference type="GO" id="GO:0005993">
    <property type="term" value="P:trehalose catabolic process"/>
    <property type="evidence" value="ECO:0007669"/>
    <property type="project" value="TreeGrafter"/>
</dbReference>
<evidence type="ECO:0000256" key="1">
    <source>
        <dbReference type="ARBA" id="ARBA00031637"/>
    </source>
</evidence>
<dbReference type="STRING" id="1314783.A0A165LJL2"/>
<reference evidence="3 4" key="1">
    <citation type="journal article" date="2016" name="Mol. Biol. Evol.">
        <title>Comparative Genomics of Early-Diverging Mushroom-Forming Fungi Provides Insights into the Origins of Lignocellulose Decay Capabilities.</title>
        <authorList>
            <person name="Nagy L.G."/>
            <person name="Riley R."/>
            <person name="Tritt A."/>
            <person name="Adam C."/>
            <person name="Daum C."/>
            <person name="Floudas D."/>
            <person name="Sun H."/>
            <person name="Yadav J.S."/>
            <person name="Pangilinan J."/>
            <person name="Larsson K.H."/>
            <person name="Matsuura K."/>
            <person name="Barry K."/>
            <person name="Labutti K."/>
            <person name="Kuo R."/>
            <person name="Ohm R.A."/>
            <person name="Bhattacharya S.S."/>
            <person name="Shirouzu T."/>
            <person name="Yoshinaga Y."/>
            <person name="Martin F.M."/>
            <person name="Grigoriev I.V."/>
            <person name="Hibbett D.S."/>
        </authorList>
    </citation>
    <scope>NUCLEOTIDE SEQUENCE [LARGE SCALE GENOMIC DNA]</scope>
    <source>
        <strain evidence="3 4">L-15889</strain>
    </source>
</reference>
<dbReference type="Proteomes" id="UP000076727">
    <property type="component" value="Unassembled WGS sequence"/>
</dbReference>
<dbReference type="AlphaFoldDB" id="A0A165LJL2"/>
<dbReference type="GO" id="GO:0004555">
    <property type="term" value="F:alpha,alpha-trehalase activity"/>
    <property type="evidence" value="ECO:0007669"/>
    <property type="project" value="InterPro"/>
</dbReference>